<organism evidence="2 3">
    <name type="scientific">Streptomyces antimycoticus</name>
    <dbReference type="NCBI Taxonomy" id="68175"/>
    <lineage>
        <taxon>Bacteria</taxon>
        <taxon>Bacillati</taxon>
        <taxon>Actinomycetota</taxon>
        <taxon>Actinomycetes</taxon>
        <taxon>Kitasatosporales</taxon>
        <taxon>Streptomycetaceae</taxon>
        <taxon>Streptomyces</taxon>
        <taxon>Streptomyces violaceusniger group</taxon>
    </lineage>
</organism>
<dbReference type="PANTHER" id="PTHR30348:SF4">
    <property type="entry name" value="DUF72 DOMAIN-CONTAINING PROTEIN"/>
    <property type="match status" value="1"/>
</dbReference>
<sequence>MTVLVGTSGWQYRDWRGDLYPEGCPQRLWLEEYTHAFDTVESNNAFYRLPSYDQFATWRERLPEGFVMALKASRYLTHIKRLRDPDEPVARLMSHAAGLGDRLGPVLLQLPPTLRADGELLDRCLRCFPSGTRVAVEPRHTSWWTEEIRAVLERRAAALCWADSGSRPVTPLWRTTGWGYVRFHGGLARPAPHYGRQALDTWARRIRDTWPAEARVYAYFNNDTGGAAVHDAAVFARAVARAGARSAPHPRGEAGARRAHSFTAPPSMPSMNRRCSAT</sequence>
<dbReference type="Pfam" id="PF01904">
    <property type="entry name" value="DUF72"/>
    <property type="match status" value="1"/>
</dbReference>
<dbReference type="RefSeq" id="WP_137968742.1">
    <property type="nucleotide sequence ID" value="NZ_BJHV01000001.1"/>
</dbReference>
<dbReference type="EMBL" id="BJHV01000001">
    <property type="protein sequence ID" value="GDY47551.1"/>
    <property type="molecule type" value="Genomic_DNA"/>
</dbReference>
<name>A0A4D4KEE4_9ACTN</name>
<dbReference type="Proteomes" id="UP000299290">
    <property type="component" value="Unassembled WGS sequence"/>
</dbReference>
<protein>
    <submittedName>
        <fullName evidence="2">Histidine kinase</fullName>
    </submittedName>
</protein>
<dbReference type="AlphaFoldDB" id="A0A4D4KEE4"/>
<comment type="caution">
    <text evidence="2">The sequence shown here is derived from an EMBL/GenBank/DDBJ whole genome shotgun (WGS) entry which is preliminary data.</text>
</comment>
<proteinExistence type="predicted"/>
<evidence type="ECO:0000313" key="3">
    <source>
        <dbReference type="Proteomes" id="UP000299290"/>
    </source>
</evidence>
<dbReference type="GO" id="GO:0016301">
    <property type="term" value="F:kinase activity"/>
    <property type="evidence" value="ECO:0007669"/>
    <property type="project" value="UniProtKB-KW"/>
</dbReference>
<dbReference type="InterPro" id="IPR002763">
    <property type="entry name" value="DUF72"/>
</dbReference>
<dbReference type="InterPro" id="IPR036520">
    <property type="entry name" value="UPF0759_sf"/>
</dbReference>
<dbReference type="PANTHER" id="PTHR30348">
    <property type="entry name" value="UNCHARACTERIZED PROTEIN YECE"/>
    <property type="match status" value="1"/>
</dbReference>
<keyword evidence="3" id="KW-1185">Reference proteome</keyword>
<keyword evidence="2" id="KW-0808">Transferase</keyword>
<feature type="compositionally biased region" description="Polar residues" evidence="1">
    <location>
        <begin position="269"/>
        <end position="278"/>
    </location>
</feature>
<dbReference type="SUPFAM" id="SSF117396">
    <property type="entry name" value="TM1631-like"/>
    <property type="match status" value="1"/>
</dbReference>
<accession>A0A4D4KEE4</accession>
<dbReference type="Gene3D" id="3.20.20.410">
    <property type="entry name" value="Protein of unknown function UPF0759"/>
    <property type="match status" value="1"/>
</dbReference>
<keyword evidence="2" id="KW-0418">Kinase</keyword>
<reference evidence="2 3" key="1">
    <citation type="journal article" date="2020" name="Int. J. Syst. Evol. Microbiol.">
        <title>Reclassification of Streptomyces castelarensis and Streptomyces sporoclivatus as later heterotypic synonyms of Streptomyces antimycoticus.</title>
        <authorList>
            <person name="Komaki H."/>
            <person name="Tamura T."/>
        </authorList>
    </citation>
    <scope>NUCLEOTIDE SEQUENCE [LARGE SCALE GENOMIC DNA]</scope>
    <source>
        <strain evidence="2 3">NBRC 12839</strain>
    </source>
</reference>
<evidence type="ECO:0000256" key="1">
    <source>
        <dbReference type="SAM" id="MobiDB-lite"/>
    </source>
</evidence>
<gene>
    <name evidence="2" type="ORF">SANT12839_084330</name>
</gene>
<feature type="region of interest" description="Disordered" evidence="1">
    <location>
        <begin position="245"/>
        <end position="278"/>
    </location>
</feature>
<evidence type="ECO:0000313" key="2">
    <source>
        <dbReference type="EMBL" id="GDY47551.1"/>
    </source>
</evidence>